<organism evidence="1 2">
    <name type="scientific">Cognatishimia activa</name>
    <dbReference type="NCBI Taxonomy" id="1715691"/>
    <lineage>
        <taxon>Bacteria</taxon>
        <taxon>Pseudomonadati</taxon>
        <taxon>Pseudomonadota</taxon>
        <taxon>Alphaproteobacteria</taxon>
        <taxon>Rhodobacterales</taxon>
        <taxon>Paracoccaceae</taxon>
        <taxon>Cognatishimia</taxon>
    </lineage>
</organism>
<dbReference type="KEGG" id="cact:HZ995_05920"/>
<protein>
    <submittedName>
        <fullName evidence="1">Translocase</fullName>
    </submittedName>
</protein>
<sequence>MKFKVKKLKRLNKLKRLKKFSVKKDSATKVALVAFTVATAGAIGFLMQSGSPLEASAVAEPRDKLIAKSIDTGLNANVLLGRNDADNALPAMPEERYAEASLPAQPIILTVASEVPVASMPKEENAPLLGCDIAVSATPAVAAMVNLSVSASCLPGDRVTITHSGLTFTEVLDADGVLEISVPAMAMDAQFDVTFPNGYAASTTADVGSLQFYDRVAVQWMGETGLQIHALEFGATYGEEGHVWFGNDRDLTAVIGGRGGFLMRLGDGFSELSRMADVYTFPTVNAAEAGDVQLTVEAEVNGANCGRAISATTLQVKPGGAPIKKTLNVEIPGCSATGDFLVLQNLLQDLTFAQKG</sequence>
<dbReference type="AlphaFoldDB" id="A0A975ESJ6"/>
<gene>
    <name evidence="1" type="ORF">HZ995_05920</name>
</gene>
<reference evidence="1" key="1">
    <citation type="submission" date="2020-07" db="EMBL/GenBank/DDBJ databases">
        <title>Genome sequences of bacteria associated with the marine, planktonic diatom Thalassiosira profunda strain ECT2AJA-044.</title>
        <authorList>
            <person name="Gargas C.B."/>
            <person name="Roberts W.R."/>
            <person name="Alverson A.J."/>
        </authorList>
    </citation>
    <scope>NUCLEOTIDE SEQUENCE</scope>
    <source>
        <strain evidence="1">ECT2AJA-044</strain>
    </source>
</reference>
<evidence type="ECO:0000313" key="2">
    <source>
        <dbReference type="Proteomes" id="UP000665026"/>
    </source>
</evidence>
<dbReference type="EMBL" id="CP060010">
    <property type="protein sequence ID" value="QTN37042.1"/>
    <property type="molecule type" value="Genomic_DNA"/>
</dbReference>
<evidence type="ECO:0000313" key="1">
    <source>
        <dbReference type="EMBL" id="QTN37042.1"/>
    </source>
</evidence>
<dbReference type="RefSeq" id="WP_209357737.1">
    <property type="nucleotide sequence ID" value="NZ_CP060010.1"/>
</dbReference>
<dbReference type="Proteomes" id="UP000665026">
    <property type="component" value="Chromosome"/>
</dbReference>
<proteinExistence type="predicted"/>
<accession>A0A975ESJ6</accession>
<name>A0A975ESJ6_9RHOB</name>